<sequence length="74" mass="7978">MPMDFLERIEDASFPMAVRDEADIHCATMLVAAHLIEAVLPPAASGTGPRVAVVLLITPQGRAALRLRRDALQT</sequence>
<accession>A0A250DK42</accession>
<dbReference type="GeneID" id="82268918"/>
<dbReference type="RefSeq" id="WP_062472399.1">
    <property type="nucleotide sequence ID" value="NZ_BKDH01000001.1"/>
</dbReference>
<dbReference type="Proteomes" id="UP001244295">
    <property type="component" value="Unassembled WGS sequence"/>
</dbReference>
<evidence type="ECO:0000313" key="3">
    <source>
        <dbReference type="Proteomes" id="UP000217154"/>
    </source>
</evidence>
<dbReference type="Proteomes" id="UP000217154">
    <property type="component" value="Chromosome"/>
</dbReference>
<proteinExistence type="predicted"/>
<dbReference type="AlphaFoldDB" id="A0A250DK42"/>
<reference evidence="2" key="2">
    <citation type="submission" date="2023-07" db="EMBL/GenBank/DDBJ databases">
        <title>Sorghum-associated microbial communities from plants grown in Nebraska, USA.</title>
        <authorList>
            <person name="Schachtman D."/>
        </authorList>
    </citation>
    <scope>NUCLEOTIDE SEQUENCE</scope>
    <source>
        <strain evidence="2">DS2795</strain>
    </source>
</reference>
<gene>
    <name evidence="1" type="ORF">CKY39_14610</name>
    <name evidence="2" type="ORF">J2W25_002643</name>
</gene>
<protein>
    <recommendedName>
        <fullName evidence="4">MarR family transcriptional regulator</fullName>
    </recommendedName>
</protein>
<organism evidence="1 3">
    <name type="scientific">Variovorax boronicumulans</name>
    <dbReference type="NCBI Taxonomy" id="436515"/>
    <lineage>
        <taxon>Bacteria</taxon>
        <taxon>Pseudomonadati</taxon>
        <taxon>Pseudomonadota</taxon>
        <taxon>Betaproteobacteria</taxon>
        <taxon>Burkholderiales</taxon>
        <taxon>Comamonadaceae</taxon>
        <taxon>Variovorax</taxon>
    </lineage>
</organism>
<evidence type="ECO:0008006" key="4">
    <source>
        <dbReference type="Google" id="ProtNLM"/>
    </source>
</evidence>
<dbReference type="EMBL" id="CP023284">
    <property type="protein sequence ID" value="ATA54319.1"/>
    <property type="molecule type" value="Genomic_DNA"/>
</dbReference>
<reference evidence="1 3" key="1">
    <citation type="submission" date="2017-09" db="EMBL/GenBank/DDBJ databases">
        <title>The diverse metabolic capabilities of V. boronicumulans make it an excellent choice for continued studies on novel biodegradation.</title>
        <authorList>
            <person name="Sun S."/>
        </authorList>
    </citation>
    <scope>NUCLEOTIDE SEQUENCE [LARGE SCALE GENOMIC DNA]</scope>
    <source>
        <strain evidence="1 3">J1</strain>
    </source>
</reference>
<dbReference type="KEGG" id="vbo:CKY39_14610"/>
<evidence type="ECO:0000313" key="1">
    <source>
        <dbReference type="EMBL" id="ATA54319.1"/>
    </source>
</evidence>
<dbReference type="EMBL" id="JAUSRR010000004">
    <property type="protein sequence ID" value="MDP9923620.1"/>
    <property type="molecule type" value="Genomic_DNA"/>
</dbReference>
<evidence type="ECO:0000313" key="2">
    <source>
        <dbReference type="EMBL" id="MDP9923620.1"/>
    </source>
</evidence>
<name>A0A250DK42_9BURK</name>